<organism evidence="1 2">
    <name type="scientific">Stegodyphus mimosarum</name>
    <name type="common">African social velvet spider</name>
    <dbReference type="NCBI Taxonomy" id="407821"/>
    <lineage>
        <taxon>Eukaryota</taxon>
        <taxon>Metazoa</taxon>
        <taxon>Ecdysozoa</taxon>
        <taxon>Arthropoda</taxon>
        <taxon>Chelicerata</taxon>
        <taxon>Arachnida</taxon>
        <taxon>Araneae</taxon>
        <taxon>Araneomorphae</taxon>
        <taxon>Entelegynae</taxon>
        <taxon>Eresoidea</taxon>
        <taxon>Eresidae</taxon>
        <taxon>Stegodyphus</taxon>
    </lineage>
</organism>
<gene>
    <name evidence="1" type="ORF">X975_10405</name>
</gene>
<dbReference type="EMBL" id="KL816686">
    <property type="protein sequence ID" value="KFM83284.1"/>
    <property type="molecule type" value="Genomic_DNA"/>
</dbReference>
<keyword evidence="2" id="KW-1185">Reference proteome</keyword>
<dbReference type="AlphaFoldDB" id="A0A087V0Z5"/>
<protein>
    <recommendedName>
        <fullName evidence="3">SWIM-type domain-containing protein</fullName>
    </recommendedName>
</protein>
<sequence length="166" mass="18836">MCTCIDSSVKWNMCKHIHYLCQMQKNSQADTVHDSCNDPSLIIDNTNDIIINELMQSTSQTLTLAERKMALLNKFTSLINSITTSDEVTKMEKIYKSAESTINASITQFEPPTVSIPANKKIAQQRTFKQTKRRKIMKNSIQTSVQNFPVTVMINNKTNFQGQHSS</sequence>
<evidence type="ECO:0008006" key="3">
    <source>
        <dbReference type="Google" id="ProtNLM"/>
    </source>
</evidence>
<reference evidence="1 2" key="1">
    <citation type="submission" date="2013-11" db="EMBL/GenBank/DDBJ databases">
        <title>Genome sequencing of Stegodyphus mimosarum.</title>
        <authorList>
            <person name="Bechsgaard J."/>
        </authorList>
    </citation>
    <scope>NUCLEOTIDE SEQUENCE [LARGE SCALE GENOMIC DNA]</scope>
</reference>
<dbReference type="OrthoDB" id="6777076at2759"/>
<feature type="non-terminal residue" evidence="1">
    <location>
        <position position="166"/>
    </location>
</feature>
<accession>A0A087V0Z5</accession>
<name>A0A087V0Z5_STEMI</name>
<proteinExistence type="predicted"/>
<evidence type="ECO:0000313" key="2">
    <source>
        <dbReference type="Proteomes" id="UP000054359"/>
    </source>
</evidence>
<dbReference type="Proteomes" id="UP000054359">
    <property type="component" value="Unassembled WGS sequence"/>
</dbReference>
<evidence type="ECO:0000313" key="1">
    <source>
        <dbReference type="EMBL" id="KFM83284.1"/>
    </source>
</evidence>